<evidence type="ECO:0000313" key="9">
    <source>
        <dbReference type="EMBL" id="AWX43200.1"/>
    </source>
</evidence>
<evidence type="ECO:0000256" key="3">
    <source>
        <dbReference type="ARBA" id="ARBA00022475"/>
    </source>
</evidence>
<keyword evidence="7 8" id="KW-0472">Membrane</keyword>
<dbReference type="KEGG" id="spon:HME9304_00187"/>
<keyword evidence="6" id="KW-0406">Ion transport</keyword>
<proteinExistence type="predicted"/>
<evidence type="ECO:0000256" key="7">
    <source>
        <dbReference type="ARBA" id="ARBA00023136"/>
    </source>
</evidence>
<organism evidence="9 10">
    <name type="scientific">Flagellimonas maritima</name>
    <dbReference type="NCBI Taxonomy" id="1383885"/>
    <lineage>
        <taxon>Bacteria</taxon>
        <taxon>Pseudomonadati</taxon>
        <taxon>Bacteroidota</taxon>
        <taxon>Flavobacteriia</taxon>
        <taxon>Flavobacteriales</taxon>
        <taxon>Flavobacteriaceae</taxon>
        <taxon>Flagellimonas</taxon>
    </lineage>
</organism>
<keyword evidence="10" id="KW-1185">Reference proteome</keyword>
<sequence length="454" mass="50316">MANLKSIYRSLNLKYFKFKLGLSPQQNLFYGFLTYVTAGFILLLLPWSQKVPINILDNLFIATSAVSTTGLVTVSVVDSYTGFGQFIVMCLFQLGGIGYLTFTTFMLLSTTRKLTHWHQKILKSEFTLPVTIKISDFLKSVIFFTVIMEFIGTILFFIAFKMDGQATGEALWSALFHSISAFCTAGFSLYNSSFAEFSDNGFINFIISFLAIAGSLGFIVVTDSFLWVRKKGHKLSFTTKIIFIGFISLLAIGFLFLFLFEPTIRDLQGTERFLVSFFQAMSAMTTVGFNTVDYGVLLLPVLLIVIFLMYVGASPSGTAGGMKITTLTAMVAIIVSRLKGNKQITFLGKKIPFERLYIATSSFIFYTSIIFFGTFLLTFTEQSEFQNILFEVASALGTVGLSTGITGNLTEFGKIVIIVLMFIGRLGVLTFGLAVLARRTSATNEIFTEEDIAV</sequence>
<feature type="transmembrane region" description="Helical" evidence="8">
    <location>
        <begin position="28"/>
        <end position="47"/>
    </location>
</feature>
<dbReference type="Proteomes" id="UP000248536">
    <property type="component" value="Chromosome"/>
</dbReference>
<reference evidence="9 10" key="1">
    <citation type="submission" date="2018-06" db="EMBL/GenBank/DDBJ databases">
        <title>Spongiibacterium sp. HME9304 Genome sequencing and assembly.</title>
        <authorList>
            <person name="Kang H."/>
            <person name="Kim H."/>
            <person name="Joh K."/>
        </authorList>
    </citation>
    <scope>NUCLEOTIDE SEQUENCE [LARGE SCALE GENOMIC DNA]</scope>
    <source>
        <strain evidence="9 10">HME9304</strain>
    </source>
</reference>
<dbReference type="EMBL" id="CP030104">
    <property type="protein sequence ID" value="AWX43200.1"/>
    <property type="molecule type" value="Genomic_DNA"/>
</dbReference>
<feature type="transmembrane region" description="Helical" evidence="8">
    <location>
        <begin position="415"/>
        <end position="437"/>
    </location>
</feature>
<feature type="transmembrane region" description="Helical" evidence="8">
    <location>
        <begin position="202"/>
        <end position="221"/>
    </location>
</feature>
<feature type="transmembrane region" description="Helical" evidence="8">
    <location>
        <begin position="356"/>
        <end position="377"/>
    </location>
</feature>
<feature type="transmembrane region" description="Helical" evidence="8">
    <location>
        <begin position="141"/>
        <end position="160"/>
    </location>
</feature>
<keyword evidence="2" id="KW-0813">Transport</keyword>
<evidence type="ECO:0000256" key="5">
    <source>
        <dbReference type="ARBA" id="ARBA00022989"/>
    </source>
</evidence>
<evidence type="ECO:0000256" key="8">
    <source>
        <dbReference type="SAM" id="Phobius"/>
    </source>
</evidence>
<dbReference type="PANTHER" id="PTHR32024:SF1">
    <property type="entry name" value="KTR SYSTEM POTASSIUM UPTAKE PROTEIN B"/>
    <property type="match status" value="1"/>
</dbReference>
<dbReference type="Pfam" id="PF02386">
    <property type="entry name" value="TrkH"/>
    <property type="match status" value="1"/>
</dbReference>
<keyword evidence="5 8" id="KW-1133">Transmembrane helix</keyword>
<feature type="transmembrane region" description="Helical" evidence="8">
    <location>
        <begin position="241"/>
        <end position="260"/>
    </location>
</feature>
<dbReference type="InterPro" id="IPR003445">
    <property type="entry name" value="Cat_transpt"/>
</dbReference>
<evidence type="ECO:0000256" key="2">
    <source>
        <dbReference type="ARBA" id="ARBA00022448"/>
    </source>
</evidence>
<evidence type="ECO:0000256" key="4">
    <source>
        <dbReference type="ARBA" id="ARBA00022692"/>
    </source>
</evidence>
<feature type="transmembrane region" description="Helical" evidence="8">
    <location>
        <begin position="59"/>
        <end position="77"/>
    </location>
</feature>
<feature type="transmembrane region" description="Helical" evidence="8">
    <location>
        <begin position="172"/>
        <end position="190"/>
    </location>
</feature>
<feature type="transmembrane region" description="Helical" evidence="8">
    <location>
        <begin position="295"/>
        <end position="313"/>
    </location>
</feature>
<gene>
    <name evidence="9" type="ORF">HME9304_00187</name>
</gene>
<keyword evidence="4 8" id="KW-0812">Transmembrane</keyword>
<feature type="transmembrane region" description="Helical" evidence="8">
    <location>
        <begin position="83"/>
        <end position="108"/>
    </location>
</feature>
<dbReference type="OrthoDB" id="9810952at2"/>
<accession>A0A2Z4LN69</accession>
<evidence type="ECO:0000313" key="10">
    <source>
        <dbReference type="Proteomes" id="UP000248536"/>
    </source>
</evidence>
<dbReference type="AlphaFoldDB" id="A0A2Z4LN69"/>
<comment type="subcellular location">
    <subcellularLocation>
        <location evidence="1">Cell membrane</location>
        <topology evidence="1">Multi-pass membrane protein</topology>
    </subcellularLocation>
</comment>
<evidence type="ECO:0000256" key="1">
    <source>
        <dbReference type="ARBA" id="ARBA00004651"/>
    </source>
</evidence>
<protein>
    <submittedName>
        <fullName evidence="9">Ktr system potassium uptake protein</fullName>
    </submittedName>
</protein>
<evidence type="ECO:0000256" key="6">
    <source>
        <dbReference type="ARBA" id="ARBA00023065"/>
    </source>
</evidence>
<dbReference type="GO" id="GO:0005886">
    <property type="term" value="C:plasma membrane"/>
    <property type="evidence" value="ECO:0007669"/>
    <property type="project" value="UniProtKB-SubCell"/>
</dbReference>
<dbReference type="GO" id="GO:0030001">
    <property type="term" value="P:metal ion transport"/>
    <property type="evidence" value="ECO:0007669"/>
    <property type="project" value="UniProtKB-ARBA"/>
</dbReference>
<feature type="transmembrane region" description="Helical" evidence="8">
    <location>
        <begin position="320"/>
        <end position="336"/>
    </location>
</feature>
<keyword evidence="3" id="KW-1003">Cell membrane</keyword>
<dbReference type="RefSeq" id="WP_112376803.1">
    <property type="nucleotide sequence ID" value="NZ_CP030104.1"/>
</dbReference>
<dbReference type="PANTHER" id="PTHR32024">
    <property type="entry name" value="TRK SYSTEM POTASSIUM UPTAKE PROTEIN TRKG-RELATED"/>
    <property type="match status" value="1"/>
</dbReference>
<dbReference type="GO" id="GO:0008324">
    <property type="term" value="F:monoatomic cation transmembrane transporter activity"/>
    <property type="evidence" value="ECO:0007669"/>
    <property type="project" value="InterPro"/>
</dbReference>
<name>A0A2Z4LN69_9FLAO</name>